<evidence type="ECO:0000313" key="5">
    <source>
        <dbReference type="Proteomes" id="UP001501508"/>
    </source>
</evidence>
<keyword evidence="1" id="KW-0808">Transferase</keyword>
<dbReference type="InterPro" id="IPR025877">
    <property type="entry name" value="MobA-like_NTP_Trfase"/>
</dbReference>
<dbReference type="Pfam" id="PF12804">
    <property type="entry name" value="NTP_transf_3"/>
    <property type="match status" value="1"/>
</dbReference>
<organism evidence="4 5">
    <name type="scientific">Ravibacter arvi</name>
    <dbReference type="NCBI Taxonomy" id="2051041"/>
    <lineage>
        <taxon>Bacteria</taxon>
        <taxon>Pseudomonadati</taxon>
        <taxon>Bacteroidota</taxon>
        <taxon>Cytophagia</taxon>
        <taxon>Cytophagales</taxon>
        <taxon>Spirosomataceae</taxon>
        <taxon>Ravibacter</taxon>
    </lineage>
</organism>
<dbReference type="PANTHER" id="PTHR43584:SF8">
    <property type="entry name" value="N-ACETYLMURAMATE ALPHA-1-PHOSPHATE URIDYLYLTRANSFERASE"/>
    <property type="match status" value="1"/>
</dbReference>
<sequence>MEYAIIAAGKGERLAQEGASAPKPLTLLNGEPMIDRLLRFFTGLGAGRIHVIVNESSPALIGYLKDWQMRAAVHLVVKNTESSLHSFAALVASGIRGEVCLTTVDTVFKEDEFRSLIQSFRAKPHLDGLMAVTSFVDDEKPLYVRTGDRLKITAFEDSPSAGTSFVSGGIYCLRQRALDLALSSVDLHVSRMRNYQRALLERGLSLEAFPFSRIVDVDHLTDIAVAEELLNTGLIKDPTITTDL</sequence>
<dbReference type="InterPro" id="IPR029044">
    <property type="entry name" value="Nucleotide-diphossugar_trans"/>
</dbReference>
<proteinExistence type="predicted"/>
<comment type="caution">
    <text evidence="4">The sequence shown here is derived from an EMBL/GenBank/DDBJ whole genome shotgun (WGS) entry which is preliminary data.</text>
</comment>
<name>A0ABP8M229_9BACT</name>
<evidence type="ECO:0000256" key="1">
    <source>
        <dbReference type="ARBA" id="ARBA00022679"/>
    </source>
</evidence>
<gene>
    <name evidence="4" type="ORF">GCM10023091_30900</name>
</gene>
<evidence type="ECO:0000256" key="2">
    <source>
        <dbReference type="ARBA" id="ARBA00022695"/>
    </source>
</evidence>
<keyword evidence="5" id="KW-1185">Reference proteome</keyword>
<dbReference type="InterPro" id="IPR050065">
    <property type="entry name" value="GlmU-like"/>
</dbReference>
<keyword evidence="2" id="KW-0548">Nucleotidyltransferase</keyword>
<evidence type="ECO:0000259" key="3">
    <source>
        <dbReference type="Pfam" id="PF12804"/>
    </source>
</evidence>
<dbReference type="EMBL" id="BAABEY010000029">
    <property type="protein sequence ID" value="GAA4443081.1"/>
    <property type="molecule type" value="Genomic_DNA"/>
</dbReference>
<reference evidence="5" key="1">
    <citation type="journal article" date="2019" name="Int. J. Syst. Evol. Microbiol.">
        <title>The Global Catalogue of Microorganisms (GCM) 10K type strain sequencing project: providing services to taxonomists for standard genome sequencing and annotation.</title>
        <authorList>
            <consortium name="The Broad Institute Genomics Platform"/>
            <consortium name="The Broad Institute Genome Sequencing Center for Infectious Disease"/>
            <person name="Wu L."/>
            <person name="Ma J."/>
        </authorList>
    </citation>
    <scope>NUCLEOTIDE SEQUENCE [LARGE SCALE GENOMIC DNA]</scope>
    <source>
        <strain evidence="5">JCM 31920</strain>
    </source>
</reference>
<dbReference type="PANTHER" id="PTHR43584">
    <property type="entry name" value="NUCLEOTIDYL TRANSFERASE"/>
    <property type="match status" value="1"/>
</dbReference>
<dbReference type="RefSeq" id="WP_345030814.1">
    <property type="nucleotide sequence ID" value="NZ_BAABEY010000029.1"/>
</dbReference>
<evidence type="ECO:0000313" key="4">
    <source>
        <dbReference type="EMBL" id="GAA4443081.1"/>
    </source>
</evidence>
<protein>
    <recommendedName>
        <fullName evidence="3">MobA-like NTP transferase domain-containing protein</fullName>
    </recommendedName>
</protein>
<accession>A0ABP8M229</accession>
<dbReference type="SUPFAM" id="SSF53448">
    <property type="entry name" value="Nucleotide-diphospho-sugar transferases"/>
    <property type="match status" value="1"/>
</dbReference>
<dbReference type="Proteomes" id="UP001501508">
    <property type="component" value="Unassembled WGS sequence"/>
</dbReference>
<feature type="domain" description="MobA-like NTP transferase" evidence="3">
    <location>
        <begin position="4"/>
        <end position="146"/>
    </location>
</feature>
<dbReference type="Gene3D" id="3.90.550.10">
    <property type="entry name" value="Spore Coat Polysaccharide Biosynthesis Protein SpsA, Chain A"/>
    <property type="match status" value="1"/>
</dbReference>